<protein>
    <submittedName>
        <fullName evidence="2">Uncharacterized protein</fullName>
    </submittedName>
</protein>
<dbReference type="GeneID" id="68350919"/>
<comment type="caution">
    <text evidence="2">The sequence shown here is derived from an EMBL/GenBank/DDBJ whole genome shotgun (WGS) entry which is preliminary data.</text>
</comment>
<gene>
    <name evidence="2" type="ORF">HRG_01790</name>
</gene>
<name>A0A9P8SMQ4_9HYPO</name>
<dbReference type="EMBL" id="JAIZPD010000002">
    <property type="protein sequence ID" value="KAH0966381.1"/>
    <property type="molecule type" value="Genomic_DNA"/>
</dbReference>
<evidence type="ECO:0000313" key="3">
    <source>
        <dbReference type="Proteomes" id="UP000824596"/>
    </source>
</evidence>
<accession>A0A9P8SMQ4</accession>
<dbReference type="Proteomes" id="UP000824596">
    <property type="component" value="Unassembled WGS sequence"/>
</dbReference>
<dbReference type="RefSeq" id="XP_044723894.1">
    <property type="nucleotide sequence ID" value="XM_044860261.1"/>
</dbReference>
<organism evidence="2 3">
    <name type="scientific">Hirsutella rhossiliensis</name>
    <dbReference type="NCBI Taxonomy" id="111463"/>
    <lineage>
        <taxon>Eukaryota</taxon>
        <taxon>Fungi</taxon>
        <taxon>Dikarya</taxon>
        <taxon>Ascomycota</taxon>
        <taxon>Pezizomycotina</taxon>
        <taxon>Sordariomycetes</taxon>
        <taxon>Hypocreomycetidae</taxon>
        <taxon>Hypocreales</taxon>
        <taxon>Ophiocordycipitaceae</taxon>
        <taxon>Hirsutella</taxon>
    </lineage>
</organism>
<proteinExistence type="predicted"/>
<evidence type="ECO:0000256" key="1">
    <source>
        <dbReference type="SAM" id="SignalP"/>
    </source>
</evidence>
<dbReference type="OrthoDB" id="4927388at2759"/>
<sequence>MKLLAAVAMGLWALAAAEFDGFHIDPSLPDGHYSIHLKEDGNHHVRRWTSHKKRWQRLQKRQGTHEYTWLVDDETNKVEGLALDSFAKQRVPVPPMRVSCIHLREYNTLNYPLPADDYRASKQALFNYCNIFNFIEGHIAMALNGTVAVYVCQRKVTIIHENVCAEAEYKAVEARLNQSCGDASAYGFIGDWNKEYGRNWRGEKVCRRWGKKVYNSPANFNFENLPGNGALTSEPFGDRPEKSKEQFLKETVFEPLKGDDYDDGVRDNYGSMYGQYADGWANNHNWREPRVGEPESP</sequence>
<evidence type="ECO:0000313" key="2">
    <source>
        <dbReference type="EMBL" id="KAH0966381.1"/>
    </source>
</evidence>
<keyword evidence="3" id="KW-1185">Reference proteome</keyword>
<dbReference type="AlphaFoldDB" id="A0A9P8SMQ4"/>
<feature type="chain" id="PRO_5040291692" evidence="1">
    <location>
        <begin position="18"/>
        <end position="297"/>
    </location>
</feature>
<keyword evidence="1" id="KW-0732">Signal</keyword>
<reference evidence="2" key="1">
    <citation type="submission" date="2021-09" db="EMBL/GenBank/DDBJ databases">
        <title>A high-quality genome of the endoparasitic fungus Hirsutella rhossiliensis with a comparison of Hirsutella genomes reveals transposable elements contributing to genome size variation.</title>
        <authorList>
            <person name="Lin R."/>
            <person name="Jiao Y."/>
            <person name="Sun X."/>
            <person name="Ling J."/>
            <person name="Xie B."/>
            <person name="Cheng X."/>
        </authorList>
    </citation>
    <scope>NUCLEOTIDE SEQUENCE</scope>
    <source>
        <strain evidence="2">HR02</strain>
    </source>
</reference>
<feature type="signal peptide" evidence="1">
    <location>
        <begin position="1"/>
        <end position="17"/>
    </location>
</feature>